<reference evidence="2 3" key="1">
    <citation type="journal article" date="2018" name="PLoS Genet.">
        <title>Population sequencing reveals clonal diversity and ancestral inbreeding in the grapevine cultivar Chardonnay.</title>
        <authorList>
            <person name="Roach M.J."/>
            <person name="Johnson D.L."/>
            <person name="Bohlmann J."/>
            <person name="van Vuuren H.J."/>
            <person name="Jones S.J."/>
            <person name="Pretorius I.S."/>
            <person name="Schmidt S.A."/>
            <person name="Borneman A.R."/>
        </authorList>
    </citation>
    <scope>NUCLEOTIDE SEQUENCE [LARGE SCALE GENOMIC DNA]</scope>
    <source>
        <strain evidence="3">cv. Chardonnay</strain>
        <tissue evidence="2">Leaf</tissue>
    </source>
</reference>
<organism evidence="2 3">
    <name type="scientific">Vitis vinifera</name>
    <name type="common">Grape</name>
    <dbReference type="NCBI Taxonomy" id="29760"/>
    <lineage>
        <taxon>Eukaryota</taxon>
        <taxon>Viridiplantae</taxon>
        <taxon>Streptophyta</taxon>
        <taxon>Embryophyta</taxon>
        <taxon>Tracheophyta</taxon>
        <taxon>Spermatophyta</taxon>
        <taxon>Magnoliopsida</taxon>
        <taxon>eudicotyledons</taxon>
        <taxon>Gunneridae</taxon>
        <taxon>Pentapetalae</taxon>
        <taxon>rosids</taxon>
        <taxon>Vitales</taxon>
        <taxon>Vitaceae</taxon>
        <taxon>Viteae</taxon>
        <taxon>Vitis</taxon>
    </lineage>
</organism>
<evidence type="ECO:0000256" key="1">
    <source>
        <dbReference type="SAM" id="MobiDB-lite"/>
    </source>
</evidence>
<feature type="region of interest" description="Disordered" evidence="1">
    <location>
        <begin position="42"/>
        <end position="66"/>
    </location>
</feature>
<sequence length="201" mass="22819">MVIAEDTTRLKKIMEQERVFQFLVGLNLELEQVRVQTLGKEPLPPLRELGGKGGSSRGKPVTRSGQVHQVATIDLPLENIPATEQEPILLSKEHHEKSERECERERVSAAASELVRKEKDEITLAREMKIRRGLEGGEGGAGSQLNPRCLRGKPQIFIKESKGGVSSWVRMEVESLGFLMEDLNHCIRDEKEDRWVKDWKE</sequence>
<evidence type="ECO:0000313" key="3">
    <source>
        <dbReference type="Proteomes" id="UP000288805"/>
    </source>
</evidence>
<name>A0A438KE23_VITVI</name>
<proteinExistence type="predicted"/>
<gene>
    <name evidence="2" type="ORF">CK203_008624</name>
</gene>
<dbReference type="EMBL" id="QGNW01000009">
    <property type="protein sequence ID" value="RVX19452.1"/>
    <property type="molecule type" value="Genomic_DNA"/>
</dbReference>
<protein>
    <submittedName>
        <fullName evidence="2">Uncharacterized protein</fullName>
    </submittedName>
</protein>
<evidence type="ECO:0000313" key="2">
    <source>
        <dbReference type="EMBL" id="RVX19452.1"/>
    </source>
</evidence>
<dbReference type="Proteomes" id="UP000288805">
    <property type="component" value="Unassembled WGS sequence"/>
</dbReference>
<dbReference type="AlphaFoldDB" id="A0A438KE23"/>
<comment type="caution">
    <text evidence="2">The sequence shown here is derived from an EMBL/GenBank/DDBJ whole genome shotgun (WGS) entry which is preliminary data.</text>
</comment>
<accession>A0A438KE23</accession>